<protein>
    <submittedName>
        <fullName evidence="1">Uncharacterized protein</fullName>
    </submittedName>
</protein>
<proteinExistence type="predicted"/>
<dbReference type="AlphaFoldDB" id="A0A0E9W863"/>
<accession>A0A0E9W863</accession>
<sequence>MTALMTAHVELYKRLFVQFIPKLKMCKQAFKRFFLYPMDFSSRLNSNIFS</sequence>
<reference evidence="1" key="2">
    <citation type="journal article" date="2015" name="Fish Shellfish Immunol.">
        <title>Early steps in the European eel (Anguilla anguilla)-Vibrio vulnificus interaction in the gills: Role of the RtxA13 toxin.</title>
        <authorList>
            <person name="Callol A."/>
            <person name="Pajuelo D."/>
            <person name="Ebbesson L."/>
            <person name="Teles M."/>
            <person name="MacKenzie S."/>
            <person name="Amaro C."/>
        </authorList>
    </citation>
    <scope>NUCLEOTIDE SEQUENCE</scope>
</reference>
<evidence type="ECO:0000313" key="1">
    <source>
        <dbReference type="EMBL" id="JAH85678.1"/>
    </source>
</evidence>
<dbReference type="EMBL" id="GBXM01022899">
    <property type="protein sequence ID" value="JAH85678.1"/>
    <property type="molecule type" value="Transcribed_RNA"/>
</dbReference>
<organism evidence="1">
    <name type="scientific">Anguilla anguilla</name>
    <name type="common">European freshwater eel</name>
    <name type="synonym">Muraena anguilla</name>
    <dbReference type="NCBI Taxonomy" id="7936"/>
    <lineage>
        <taxon>Eukaryota</taxon>
        <taxon>Metazoa</taxon>
        <taxon>Chordata</taxon>
        <taxon>Craniata</taxon>
        <taxon>Vertebrata</taxon>
        <taxon>Euteleostomi</taxon>
        <taxon>Actinopterygii</taxon>
        <taxon>Neopterygii</taxon>
        <taxon>Teleostei</taxon>
        <taxon>Anguilliformes</taxon>
        <taxon>Anguillidae</taxon>
        <taxon>Anguilla</taxon>
    </lineage>
</organism>
<reference evidence="1" key="1">
    <citation type="submission" date="2014-11" db="EMBL/GenBank/DDBJ databases">
        <authorList>
            <person name="Amaro Gonzalez C."/>
        </authorList>
    </citation>
    <scope>NUCLEOTIDE SEQUENCE</scope>
</reference>
<name>A0A0E9W863_ANGAN</name>